<protein>
    <submittedName>
        <fullName evidence="1">Uncharacterized protein</fullName>
    </submittedName>
</protein>
<dbReference type="EMBL" id="BMAW01041382">
    <property type="protein sequence ID" value="GFS28173.1"/>
    <property type="molecule type" value="Genomic_DNA"/>
</dbReference>
<dbReference type="Proteomes" id="UP000887013">
    <property type="component" value="Unassembled WGS sequence"/>
</dbReference>
<feature type="non-terminal residue" evidence="1">
    <location>
        <position position="1"/>
    </location>
</feature>
<keyword evidence="2" id="KW-1185">Reference proteome</keyword>
<name>A0A8X6JGD9_NEPPI</name>
<sequence>VLDFLPKDSSIRCTEEERSFPTAAKRCQKKTLRSSSHSFFLFITFDVYRFNRNGLQTVSFVTEEVERQVMT</sequence>
<evidence type="ECO:0000313" key="2">
    <source>
        <dbReference type="Proteomes" id="UP000887013"/>
    </source>
</evidence>
<comment type="caution">
    <text evidence="1">The sequence shown here is derived from an EMBL/GenBank/DDBJ whole genome shotgun (WGS) entry which is preliminary data.</text>
</comment>
<reference evidence="1" key="1">
    <citation type="submission" date="2020-08" db="EMBL/GenBank/DDBJ databases">
        <title>Multicomponent nature underlies the extraordinary mechanical properties of spider dragline silk.</title>
        <authorList>
            <person name="Kono N."/>
            <person name="Nakamura H."/>
            <person name="Mori M."/>
            <person name="Yoshida Y."/>
            <person name="Ohtoshi R."/>
            <person name="Malay A.D."/>
            <person name="Moran D.A.P."/>
            <person name="Tomita M."/>
            <person name="Numata K."/>
            <person name="Arakawa K."/>
        </authorList>
    </citation>
    <scope>NUCLEOTIDE SEQUENCE</scope>
</reference>
<accession>A0A8X6JGD9</accession>
<organism evidence="1 2">
    <name type="scientific">Nephila pilipes</name>
    <name type="common">Giant wood spider</name>
    <name type="synonym">Nephila maculata</name>
    <dbReference type="NCBI Taxonomy" id="299642"/>
    <lineage>
        <taxon>Eukaryota</taxon>
        <taxon>Metazoa</taxon>
        <taxon>Ecdysozoa</taxon>
        <taxon>Arthropoda</taxon>
        <taxon>Chelicerata</taxon>
        <taxon>Arachnida</taxon>
        <taxon>Araneae</taxon>
        <taxon>Araneomorphae</taxon>
        <taxon>Entelegynae</taxon>
        <taxon>Araneoidea</taxon>
        <taxon>Nephilidae</taxon>
        <taxon>Nephila</taxon>
    </lineage>
</organism>
<dbReference type="AlphaFoldDB" id="A0A8X6JGD9"/>
<proteinExistence type="predicted"/>
<gene>
    <name evidence="1" type="ORF">NPIL_18281</name>
</gene>
<evidence type="ECO:0000313" key="1">
    <source>
        <dbReference type="EMBL" id="GFS28173.1"/>
    </source>
</evidence>